<gene>
    <name evidence="2" type="ORF">J9309_09820</name>
</gene>
<accession>A0ABX7XB14</accession>
<evidence type="ECO:0000256" key="1">
    <source>
        <dbReference type="SAM" id="SignalP"/>
    </source>
</evidence>
<dbReference type="EMBL" id="CP072842">
    <property type="protein sequence ID" value="QTV05085.1"/>
    <property type="molecule type" value="Genomic_DNA"/>
</dbReference>
<keyword evidence="1" id="KW-0732">Signal</keyword>
<evidence type="ECO:0000313" key="2">
    <source>
        <dbReference type="EMBL" id="QTV05085.1"/>
    </source>
</evidence>
<name>A0ABX7XB14_9FLAO</name>
<dbReference type="PROSITE" id="PS51257">
    <property type="entry name" value="PROKAR_LIPOPROTEIN"/>
    <property type="match status" value="1"/>
</dbReference>
<dbReference type="RefSeq" id="WP_230475713.1">
    <property type="nucleotide sequence ID" value="NZ_CP072842.1"/>
</dbReference>
<evidence type="ECO:0008006" key="4">
    <source>
        <dbReference type="Google" id="ProtNLM"/>
    </source>
</evidence>
<keyword evidence="3" id="KW-1185">Reference proteome</keyword>
<feature type="signal peptide" evidence="1">
    <location>
        <begin position="1"/>
        <end position="20"/>
    </location>
</feature>
<reference evidence="2 3" key="1">
    <citation type="journal article" date="2021" name="Int. J. Syst. Evol. Microbiol.">
        <title>Faecalibacter bovis sp. nov., isolated from cow faeces.</title>
        <authorList>
            <person name="Li F."/>
            <person name="Zhao W."/>
            <person name="Hong Q."/>
            <person name="Shao Q."/>
            <person name="Song J."/>
            <person name="Yang S."/>
        </authorList>
    </citation>
    <scope>NUCLEOTIDE SEQUENCE [LARGE SCALE GENOMIC DNA]</scope>
    <source>
        <strain evidence="2 3">ZY171143</strain>
    </source>
</reference>
<reference evidence="3" key="2">
    <citation type="submission" date="2021-04" db="EMBL/GenBank/DDBJ databases">
        <title>Taxonomy of Flavobacteriaceae bacterium ZY171143.</title>
        <authorList>
            <person name="Li F."/>
        </authorList>
    </citation>
    <scope>NUCLEOTIDE SEQUENCE [LARGE SCALE GENOMIC DNA]</scope>
    <source>
        <strain evidence="3">ZY171143</strain>
    </source>
</reference>
<proteinExistence type="predicted"/>
<evidence type="ECO:0000313" key="3">
    <source>
        <dbReference type="Proteomes" id="UP000672011"/>
    </source>
</evidence>
<feature type="chain" id="PRO_5045776964" description="DUF4825 domain-containing protein" evidence="1">
    <location>
        <begin position="21"/>
        <end position="238"/>
    </location>
</feature>
<organism evidence="2 3">
    <name type="scientific">Faecalibacter bovis</name>
    <dbReference type="NCBI Taxonomy" id="2898187"/>
    <lineage>
        <taxon>Bacteria</taxon>
        <taxon>Pseudomonadati</taxon>
        <taxon>Bacteroidota</taxon>
        <taxon>Flavobacteriia</taxon>
        <taxon>Flavobacteriales</taxon>
        <taxon>Weeksellaceae</taxon>
        <taxon>Faecalibacter</taxon>
    </lineage>
</organism>
<sequence>MRRKLTLLLALVLTIYSCNNDSQHNEKASNVHQNSDLSKLKKRAIVNLDSCQWNKELLQQDIESYSKYSEIFEQYPLNNYAFPVADYDYAVYSNPFTIKYDSLIFKGIQVGEYINPDSDSIVTKMTLIVLTNDNQTEPETFVSSRNFPYLTAEGTFNLPMQNFAWVFQATPDGFSSLFFSMKLFDLRFGQTIVIYPKKDKSFLYEQLEESPDRYSKFENYTISIMKNKKHLIRLKQLQ</sequence>
<dbReference type="Proteomes" id="UP000672011">
    <property type="component" value="Chromosome"/>
</dbReference>
<protein>
    <recommendedName>
        <fullName evidence="4">DUF4825 domain-containing protein</fullName>
    </recommendedName>
</protein>